<dbReference type="GO" id="GO:0018626">
    <property type="term" value="F:2-halobenzoate 1,2-dioxygenase activity"/>
    <property type="evidence" value="ECO:0007669"/>
    <property type="project" value="UniProtKB-EC"/>
</dbReference>
<dbReference type="CDD" id="cd00667">
    <property type="entry name" value="ring_hydroxylating_dioxygenases_beta"/>
    <property type="match status" value="1"/>
</dbReference>
<protein>
    <submittedName>
        <fullName evidence="3">2-halobenzoate 1,2-dioxygenase small subunit</fullName>
        <ecNumber evidence="3">1.14.12.13</ecNumber>
    </submittedName>
</protein>
<evidence type="ECO:0000313" key="3">
    <source>
        <dbReference type="EMBL" id="VCU71851.1"/>
    </source>
</evidence>
<name>A0A3P4B7D2_9BURK</name>
<dbReference type="OrthoDB" id="7062869at2"/>
<dbReference type="InterPro" id="IPR000391">
    <property type="entry name" value="Rng_hydr_dOase-bsu"/>
</dbReference>
<evidence type="ECO:0000256" key="2">
    <source>
        <dbReference type="ARBA" id="ARBA00023002"/>
    </source>
</evidence>
<keyword evidence="3" id="KW-0223">Dioxygenase</keyword>
<dbReference type="PANTHER" id="PTHR41534">
    <property type="entry name" value="BLR3401 PROTEIN"/>
    <property type="match status" value="1"/>
</dbReference>
<keyword evidence="4" id="KW-1185">Reference proteome</keyword>
<dbReference type="Gene3D" id="3.10.450.50">
    <property type="match status" value="1"/>
</dbReference>
<reference evidence="3 4" key="1">
    <citation type="submission" date="2018-10" db="EMBL/GenBank/DDBJ databases">
        <authorList>
            <person name="Criscuolo A."/>
        </authorList>
    </citation>
    <scope>NUCLEOTIDE SEQUENCE [LARGE SCALE GENOMIC DNA]</scope>
    <source>
        <strain evidence="3">DnA1</strain>
    </source>
</reference>
<proteinExistence type="inferred from homology"/>
<evidence type="ECO:0000256" key="1">
    <source>
        <dbReference type="ARBA" id="ARBA00009570"/>
    </source>
</evidence>
<dbReference type="Pfam" id="PF00866">
    <property type="entry name" value="Ring_hydroxyl_B"/>
    <property type="match status" value="1"/>
</dbReference>
<sequence length="166" mass="19008">MTETTNTSLIELLYTEARCLDEQRWQEWLSLYEPDAVFWVPAWKDDHVATDDPSCEISLIYAAGRQRLEERVKRATGTKSLASQPLPRTLRCISNPMVVPADADGAWLVRSYCVTQIYDLRTELLRTAACRCEHTLVMRDGSPRIARKKAVLINDKVPTVLDFYCI</sequence>
<comment type="similarity">
    <text evidence="1">Belongs to the bacterial ring-hydroxylating dioxygenase beta subunit family.</text>
</comment>
<dbReference type="PANTHER" id="PTHR41534:SF1">
    <property type="entry name" value="BLR3401 PROTEIN"/>
    <property type="match status" value="1"/>
</dbReference>
<dbReference type="InterPro" id="IPR032710">
    <property type="entry name" value="NTF2-like_dom_sf"/>
</dbReference>
<keyword evidence="2 3" id="KW-0560">Oxidoreductase</keyword>
<dbReference type="Proteomes" id="UP000277294">
    <property type="component" value="Unassembled WGS sequence"/>
</dbReference>
<gene>
    <name evidence="3" type="primary">cbdB_4</name>
    <name evidence="3" type="ORF">PIGHUM_03941</name>
</gene>
<dbReference type="EMBL" id="UWPJ01000031">
    <property type="protein sequence ID" value="VCU71851.1"/>
    <property type="molecule type" value="Genomic_DNA"/>
</dbReference>
<dbReference type="SUPFAM" id="SSF54427">
    <property type="entry name" value="NTF2-like"/>
    <property type="match status" value="1"/>
</dbReference>
<dbReference type="AlphaFoldDB" id="A0A3P4B7D2"/>
<dbReference type="EC" id="1.14.12.13" evidence="3"/>
<accession>A0A3P4B7D2</accession>
<evidence type="ECO:0000313" key="4">
    <source>
        <dbReference type="Proteomes" id="UP000277294"/>
    </source>
</evidence>
<dbReference type="RefSeq" id="WP_124081448.1">
    <property type="nucleotide sequence ID" value="NZ_UWPJ01000031.1"/>
</dbReference>
<organism evidence="3 4">
    <name type="scientific">Pigmentiphaga humi</name>
    <dbReference type="NCBI Taxonomy" id="2478468"/>
    <lineage>
        <taxon>Bacteria</taxon>
        <taxon>Pseudomonadati</taxon>
        <taxon>Pseudomonadota</taxon>
        <taxon>Betaproteobacteria</taxon>
        <taxon>Burkholderiales</taxon>
        <taxon>Alcaligenaceae</taxon>
        <taxon>Pigmentiphaga</taxon>
    </lineage>
</organism>
<dbReference type="GO" id="GO:0019380">
    <property type="term" value="P:3-phenylpropionate catabolic process"/>
    <property type="evidence" value="ECO:0007669"/>
    <property type="project" value="TreeGrafter"/>
</dbReference>